<evidence type="ECO:0000256" key="1">
    <source>
        <dbReference type="SAM" id="MobiDB-lite"/>
    </source>
</evidence>
<feature type="region of interest" description="Disordered" evidence="1">
    <location>
        <begin position="1"/>
        <end position="61"/>
    </location>
</feature>
<dbReference type="HOGENOM" id="CLU_1547565_0_0_1"/>
<name>U1GDJ2_ENDPU</name>
<dbReference type="AlphaFoldDB" id="U1GDJ2"/>
<accession>U1GDJ2</accession>
<feature type="region of interest" description="Disordered" evidence="1">
    <location>
        <begin position="130"/>
        <end position="173"/>
    </location>
</feature>
<reference evidence="3" key="1">
    <citation type="journal article" date="2014" name="BMC Genomics">
        <title>Genome characteristics reveal the impact of lichenization on lichen-forming fungus Endocarpon pusillum Hedwig (Verrucariales, Ascomycota).</title>
        <authorList>
            <person name="Wang Y.-Y."/>
            <person name="Liu B."/>
            <person name="Zhang X.-Y."/>
            <person name="Zhou Q.-M."/>
            <person name="Zhang T."/>
            <person name="Li H."/>
            <person name="Yu Y.-F."/>
            <person name="Zhang X.-L."/>
            <person name="Hao X.-Y."/>
            <person name="Wang M."/>
            <person name="Wang L."/>
            <person name="Wei J.-C."/>
        </authorList>
    </citation>
    <scope>NUCLEOTIDE SEQUENCE [LARGE SCALE GENOMIC DNA]</scope>
    <source>
        <strain evidence="3">Z07020 / HMAS-L-300199</strain>
    </source>
</reference>
<dbReference type="Proteomes" id="UP000019373">
    <property type="component" value="Unassembled WGS sequence"/>
</dbReference>
<keyword evidence="3" id="KW-1185">Reference proteome</keyword>
<sequence length="173" mass="18331">MGRGGAGSPSPGGEVLGMRATCSVSSIGDRTELIGPLPPAQHASAEGRGVGDERDNDDDEKEEEGYAFFSFIDINCTVRAREGEFLVGSAGEKGSGWLGFSVSFDGCAIERPRVEGEWRALMEALFEEVEAGNEDGHDEVKGSQESSEAQRKRAGGGRVETMRDGKASVMAKL</sequence>
<gene>
    <name evidence="2" type="ORF">EPUS_00310</name>
</gene>
<evidence type="ECO:0000313" key="3">
    <source>
        <dbReference type="Proteomes" id="UP000019373"/>
    </source>
</evidence>
<evidence type="ECO:0000313" key="2">
    <source>
        <dbReference type="EMBL" id="ERF70123.1"/>
    </source>
</evidence>
<protein>
    <submittedName>
        <fullName evidence="2">Uncharacterized protein</fullName>
    </submittedName>
</protein>
<organism evidence="2 3">
    <name type="scientific">Endocarpon pusillum (strain Z07020 / HMAS-L-300199)</name>
    <name type="common">Lichen-forming fungus</name>
    <dbReference type="NCBI Taxonomy" id="1263415"/>
    <lineage>
        <taxon>Eukaryota</taxon>
        <taxon>Fungi</taxon>
        <taxon>Dikarya</taxon>
        <taxon>Ascomycota</taxon>
        <taxon>Pezizomycotina</taxon>
        <taxon>Eurotiomycetes</taxon>
        <taxon>Chaetothyriomycetidae</taxon>
        <taxon>Verrucariales</taxon>
        <taxon>Verrucariaceae</taxon>
        <taxon>Endocarpon</taxon>
    </lineage>
</organism>
<dbReference type="OrthoDB" id="3355480at2759"/>
<dbReference type="RefSeq" id="XP_007804158.1">
    <property type="nucleotide sequence ID" value="XM_007805967.1"/>
</dbReference>
<dbReference type="GeneID" id="19235373"/>
<dbReference type="EMBL" id="KE721353">
    <property type="protein sequence ID" value="ERF70123.1"/>
    <property type="molecule type" value="Genomic_DNA"/>
</dbReference>
<proteinExistence type="predicted"/>